<dbReference type="InterPro" id="IPR040442">
    <property type="entry name" value="Pyrv_kinase-like_dom_sf"/>
</dbReference>
<reference evidence="4 5" key="1">
    <citation type="submission" date="2018-06" db="EMBL/GenBank/DDBJ databases">
        <authorList>
            <consortium name="Pathogen Informatics"/>
            <person name="Doyle S."/>
        </authorList>
    </citation>
    <scope>NUCLEOTIDE SEQUENCE [LARGE SCALE GENOMIC DNA]</scope>
    <source>
        <strain evidence="4 5">NCTC9128</strain>
    </source>
</reference>
<dbReference type="Proteomes" id="UP000251088">
    <property type="component" value="Unassembled WGS sequence"/>
</dbReference>
<dbReference type="EC" id="2.7.1.40" evidence="4"/>
<dbReference type="GO" id="GO:0030955">
    <property type="term" value="F:potassium ion binding"/>
    <property type="evidence" value="ECO:0007669"/>
    <property type="project" value="InterPro"/>
</dbReference>
<feature type="domain" description="Pyruvate kinase barrel" evidence="3">
    <location>
        <begin position="1"/>
        <end position="32"/>
    </location>
</feature>
<keyword evidence="4" id="KW-0670">Pyruvate</keyword>
<proteinExistence type="predicted"/>
<name>A0A2X3CHX9_KLEPN</name>
<evidence type="ECO:0000256" key="2">
    <source>
        <dbReference type="SAM" id="MobiDB-lite"/>
    </source>
</evidence>
<feature type="region of interest" description="Disordered" evidence="2">
    <location>
        <begin position="34"/>
        <end position="53"/>
    </location>
</feature>
<organism evidence="4 5">
    <name type="scientific">Klebsiella pneumoniae</name>
    <dbReference type="NCBI Taxonomy" id="573"/>
    <lineage>
        <taxon>Bacteria</taxon>
        <taxon>Pseudomonadati</taxon>
        <taxon>Pseudomonadota</taxon>
        <taxon>Gammaproteobacteria</taxon>
        <taxon>Enterobacterales</taxon>
        <taxon>Enterobacteriaceae</taxon>
        <taxon>Klebsiella/Raoultella group</taxon>
        <taxon>Klebsiella</taxon>
        <taxon>Klebsiella pneumoniae complex</taxon>
    </lineage>
</organism>
<feature type="compositionally biased region" description="Basic and acidic residues" evidence="2">
    <location>
        <begin position="37"/>
        <end position="53"/>
    </location>
</feature>
<keyword evidence="4" id="KW-0418">Kinase</keyword>
<sequence length="53" mass="5976">MVARGDMGVEIPVEEVIFAQKMIIEKCIRARKSGYHRHPDAGLHDQESASDPR</sequence>
<accession>A0A2X3CHX9</accession>
<dbReference type="GO" id="GO:0016301">
    <property type="term" value="F:kinase activity"/>
    <property type="evidence" value="ECO:0007669"/>
    <property type="project" value="UniProtKB-KW"/>
</dbReference>
<dbReference type="AlphaFoldDB" id="A0A2X3CHX9"/>
<dbReference type="EMBL" id="UAWN01000006">
    <property type="protein sequence ID" value="SQC12321.1"/>
    <property type="molecule type" value="Genomic_DNA"/>
</dbReference>
<keyword evidence="1" id="KW-0479">Metal-binding</keyword>
<evidence type="ECO:0000256" key="1">
    <source>
        <dbReference type="ARBA" id="ARBA00022723"/>
    </source>
</evidence>
<protein>
    <submittedName>
        <fullName evidence="4">Pyruvate kinase</fullName>
        <ecNumber evidence="4">2.7.1.40</ecNumber>
    </submittedName>
</protein>
<dbReference type="GO" id="GO:0004743">
    <property type="term" value="F:pyruvate kinase activity"/>
    <property type="evidence" value="ECO:0007669"/>
    <property type="project" value="UniProtKB-EC"/>
</dbReference>
<dbReference type="SUPFAM" id="SSF51621">
    <property type="entry name" value="Phosphoenolpyruvate/pyruvate domain"/>
    <property type="match status" value="1"/>
</dbReference>
<dbReference type="InterPro" id="IPR015813">
    <property type="entry name" value="Pyrv/PenolPyrv_kinase-like_dom"/>
</dbReference>
<dbReference type="Pfam" id="PF00224">
    <property type="entry name" value="PK"/>
    <property type="match status" value="1"/>
</dbReference>
<dbReference type="GO" id="GO:0000287">
    <property type="term" value="F:magnesium ion binding"/>
    <property type="evidence" value="ECO:0007669"/>
    <property type="project" value="InterPro"/>
</dbReference>
<evidence type="ECO:0000313" key="5">
    <source>
        <dbReference type="Proteomes" id="UP000251088"/>
    </source>
</evidence>
<gene>
    <name evidence="4" type="primary">pykF_3</name>
    <name evidence="4" type="ORF">NCTC9128_01692</name>
</gene>
<dbReference type="InterPro" id="IPR015793">
    <property type="entry name" value="Pyrv_Knase_brl"/>
</dbReference>
<dbReference type="Gene3D" id="3.20.20.60">
    <property type="entry name" value="Phosphoenolpyruvate-binding domains"/>
    <property type="match status" value="1"/>
</dbReference>
<evidence type="ECO:0000259" key="3">
    <source>
        <dbReference type="Pfam" id="PF00224"/>
    </source>
</evidence>
<evidence type="ECO:0000313" key="4">
    <source>
        <dbReference type="EMBL" id="SQC12321.1"/>
    </source>
</evidence>
<keyword evidence="4" id="KW-0808">Transferase</keyword>